<dbReference type="AlphaFoldDB" id="A0AAV7QNT6"/>
<feature type="region of interest" description="Disordered" evidence="1">
    <location>
        <begin position="89"/>
        <end position="111"/>
    </location>
</feature>
<protein>
    <submittedName>
        <fullName evidence="2">Uncharacterized protein</fullName>
    </submittedName>
</protein>
<dbReference type="PROSITE" id="PS51257">
    <property type="entry name" value="PROKAR_LIPOPROTEIN"/>
    <property type="match status" value="1"/>
</dbReference>
<evidence type="ECO:0000313" key="3">
    <source>
        <dbReference type="Proteomes" id="UP001066276"/>
    </source>
</evidence>
<proteinExistence type="predicted"/>
<reference evidence="2" key="1">
    <citation type="journal article" date="2022" name="bioRxiv">
        <title>Sequencing and chromosome-scale assembly of the giantPleurodeles waltlgenome.</title>
        <authorList>
            <person name="Brown T."/>
            <person name="Elewa A."/>
            <person name="Iarovenko S."/>
            <person name="Subramanian E."/>
            <person name="Araus A.J."/>
            <person name="Petzold A."/>
            <person name="Susuki M."/>
            <person name="Suzuki K.-i.T."/>
            <person name="Hayashi T."/>
            <person name="Toyoda A."/>
            <person name="Oliveira C."/>
            <person name="Osipova E."/>
            <person name="Leigh N.D."/>
            <person name="Simon A."/>
            <person name="Yun M.H."/>
        </authorList>
    </citation>
    <scope>NUCLEOTIDE SEQUENCE</scope>
    <source>
        <strain evidence="2">20211129_DDA</strain>
        <tissue evidence="2">Liver</tissue>
    </source>
</reference>
<keyword evidence="3" id="KW-1185">Reference proteome</keyword>
<sequence>MRYNNGKLLGTAHDSAQSPPAALVIGCLVVRPLPRPELYGHLVQTLRSRLELCPWDVAASHWAQLLPAGLIPGRAPPLRLRTSQLLQTSPALTGGGRHHSGEVLGVGHQGY</sequence>
<comment type="caution">
    <text evidence="2">The sequence shown here is derived from an EMBL/GenBank/DDBJ whole genome shotgun (WGS) entry which is preliminary data.</text>
</comment>
<dbReference type="Proteomes" id="UP001066276">
    <property type="component" value="Chromosome 6"/>
</dbReference>
<organism evidence="2 3">
    <name type="scientific">Pleurodeles waltl</name>
    <name type="common">Iberian ribbed newt</name>
    <dbReference type="NCBI Taxonomy" id="8319"/>
    <lineage>
        <taxon>Eukaryota</taxon>
        <taxon>Metazoa</taxon>
        <taxon>Chordata</taxon>
        <taxon>Craniata</taxon>
        <taxon>Vertebrata</taxon>
        <taxon>Euteleostomi</taxon>
        <taxon>Amphibia</taxon>
        <taxon>Batrachia</taxon>
        <taxon>Caudata</taxon>
        <taxon>Salamandroidea</taxon>
        <taxon>Salamandridae</taxon>
        <taxon>Pleurodelinae</taxon>
        <taxon>Pleurodeles</taxon>
    </lineage>
</organism>
<gene>
    <name evidence="2" type="ORF">NDU88_008466</name>
</gene>
<name>A0AAV7QNT6_PLEWA</name>
<dbReference type="EMBL" id="JANPWB010000010">
    <property type="protein sequence ID" value="KAJ1142139.1"/>
    <property type="molecule type" value="Genomic_DNA"/>
</dbReference>
<evidence type="ECO:0000313" key="2">
    <source>
        <dbReference type="EMBL" id="KAJ1142139.1"/>
    </source>
</evidence>
<accession>A0AAV7QNT6</accession>
<evidence type="ECO:0000256" key="1">
    <source>
        <dbReference type="SAM" id="MobiDB-lite"/>
    </source>
</evidence>